<dbReference type="PROSITE" id="PS50181">
    <property type="entry name" value="FBOX"/>
    <property type="match status" value="1"/>
</dbReference>
<keyword evidence="3" id="KW-1185">Reference proteome</keyword>
<dbReference type="InterPro" id="IPR032675">
    <property type="entry name" value="LRR_dom_sf"/>
</dbReference>
<dbReference type="Pfam" id="PF00646">
    <property type="entry name" value="F-box"/>
    <property type="match status" value="1"/>
</dbReference>
<feature type="domain" description="F-box" evidence="1">
    <location>
        <begin position="21"/>
        <end position="66"/>
    </location>
</feature>
<reference evidence="2" key="2">
    <citation type="submission" date="2023-02" db="EMBL/GenBank/DDBJ databases">
        <authorList>
            <consortium name="DOE Joint Genome Institute"/>
            <person name="Mondo S.J."/>
            <person name="Chang Y."/>
            <person name="Wang Y."/>
            <person name="Ahrendt S."/>
            <person name="Andreopoulos W."/>
            <person name="Barry K."/>
            <person name="Beard J."/>
            <person name="Benny G.L."/>
            <person name="Blankenship S."/>
            <person name="Bonito G."/>
            <person name="Cuomo C."/>
            <person name="Desiro A."/>
            <person name="Gervers K.A."/>
            <person name="Hundley H."/>
            <person name="Kuo A."/>
            <person name="LaButti K."/>
            <person name="Lang B.F."/>
            <person name="Lipzen A."/>
            <person name="O'Donnell K."/>
            <person name="Pangilinan J."/>
            <person name="Reynolds N."/>
            <person name="Sandor L."/>
            <person name="Smith M.W."/>
            <person name="Tsang A."/>
            <person name="Grigoriev I.V."/>
            <person name="Stajich J.E."/>
            <person name="Spatafora J.W."/>
        </authorList>
    </citation>
    <scope>NUCLEOTIDE SEQUENCE</scope>
    <source>
        <strain evidence="2">RSA 2281</strain>
    </source>
</reference>
<dbReference type="SUPFAM" id="SSF52047">
    <property type="entry name" value="RNI-like"/>
    <property type="match status" value="1"/>
</dbReference>
<proteinExistence type="predicted"/>
<dbReference type="SUPFAM" id="SSF81383">
    <property type="entry name" value="F-box domain"/>
    <property type="match status" value="1"/>
</dbReference>
<gene>
    <name evidence="2" type="ORF">BDA99DRAFT_528529</name>
</gene>
<dbReference type="InterPro" id="IPR001810">
    <property type="entry name" value="F-box_dom"/>
</dbReference>
<dbReference type="InterPro" id="IPR036047">
    <property type="entry name" value="F-box-like_dom_sf"/>
</dbReference>
<dbReference type="Proteomes" id="UP001209540">
    <property type="component" value="Unassembled WGS sequence"/>
</dbReference>
<reference evidence="2" key="1">
    <citation type="journal article" date="2022" name="IScience">
        <title>Evolution of zygomycete secretomes and the origins of terrestrial fungal ecologies.</title>
        <authorList>
            <person name="Chang Y."/>
            <person name="Wang Y."/>
            <person name="Mondo S."/>
            <person name="Ahrendt S."/>
            <person name="Andreopoulos W."/>
            <person name="Barry K."/>
            <person name="Beard J."/>
            <person name="Benny G.L."/>
            <person name="Blankenship S."/>
            <person name="Bonito G."/>
            <person name="Cuomo C."/>
            <person name="Desiro A."/>
            <person name="Gervers K.A."/>
            <person name="Hundley H."/>
            <person name="Kuo A."/>
            <person name="LaButti K."/>
            <person name="Lang B.F."/>
            <person name="Lipzen A."/>
            <person name="O'Donnell K."/>
            <person name="Pangilinan J."/>
            <person name="Reynolds N."/>
            <person name="Sandor L."/>
            <person name="Smith M.E."/>
            <person name="Tsang A."/>
            <person name="Grigoriev I.V."/>
            <person name="Stajich J.E."/>
            <person name="Spatafora J.W."/>
        </authorList>
    </citation>
    <scope>NUCLEOTIDE SEQUENCE</scope>
    <source>
        <strain evidence="2">RSA 2281</strain>
    </source>
</reference>
<organism evidence="2 3">
    <name type="scientific">Phascolomyces articulosus</name>
    <dbReference type="NCBI Taxonomy" id="60185"/>
    <lineage>
        <taxon>Eukaryota</taxon>
        <taxon>Fungi</taxon>
        <taxon>Fungi incertae sedis</taxon>
        <taxon>Mucoromycota</taxon>
        <taxon>Mucoromycotina</taxon>
        <taxon>Mucoromycetes</taxon>
        <taxon>Mucorales</taxon>
        <taxon>Lichtheimiaceae</taxon>
        <taxon>Phascolomyces</taxon>
    </lineage>
</organism>
<dbReference type="EMBL" id="JAIXMP010000055">
    <property type="protein sequence ID" value="KAI9244946.1"/>
    <property type="molecule type" value="Genomic_DNA"/>
</dbReference>
<dbReference type="AlphaFoldDB" id="A0AAD5P7B2"/>
<sequence length="745" mass="86154">MTPCNFSKMKRIEPLTSSQQFIVFSDLPIEITENVIHYLDRRDIIECICVSLSWNTLFYPALFHSVKCQSSEQFSELFQIMKQSAKQGDNKRRRIATTPSKTSLMTIQRPPNIGYNIRDLDIRSGIMSNITMDALAKYCPNVRTLVFRWAMVGKNAQILISSSSHQPQHERHPTNHIARTPIPLLQRHHHLFSTSASFHYHSIRSLTLVKTNEYVFSGARRRIISTNNPSLTMWCSSVLCFVPQLKHLTFNIDQLTIDLIEMEALHTACPQLKTLEIFTAFIWSDKSNYSSNSMTSSSASTVFDPSSVEPARSIEKLILQCNGWMDNHPFDKNPLFIYIQHKYPGLKRLSMTSIEKERNHRLRFPQLPLSQEPSPPLPPYSHADTIQLKSLFPQLEHLDIGPFSKRSSTGWPRLVYGIPSITLLDNPSNCFETWVKDIHTPSPAHYDQQLRQPPVLLQQLVIRILPKALDNFQYCIQLCHLTLDGKRHNWGKLQILPLDILLRHCHSLEYLYIKAFHILCQEDEATAAAAITSRFKKMIVENATLRNSGVLTRISQLCPQLGHLNITNCKWRIPEDECLIVHINMPNQRFSRLELNGLGTCRKLRGYIGRRPEQELPVASADPAREEHPIWTMPDPSFFGATDYLLLKTNRRREQPPKGEGEYQQSQSLILFKYEHQYMERVKEDSTETISWLEKKISNERPTPGYQKRYSQKTYGSWPVIIHCQHVDRLYFDGKLLNQSVDEIL</sequence>
<evidence type="ECO:0000259" key="1">
    <source>
        <dbReference type="PROSITE" id="PS50181"/>
    </source>
</evidence>
<evidence type="ECO:0000313" key="2">
    <source>
        <dbReference type="EMBL" id="KAI9244946.1"/>
    </source>
</evidence>
<dbReference type="CDD" id="cd09917">
    <property type="entry name" value="F-box_SF"/>
    <property type="match status" value="1"/>
</dbReference>
<comment type="caution">
    <text evidence="2">The sequence shown here is derived from an EMBL/GenBank/DDBJ whole genome shotgun (WGS) entry which is preliminary data.</text>
</comment>
<name>A0AAD5P7B2_9FUNG</name>
<evidence type="ECO:0000313" key="3">
    <source>
        <dbReference type="Proteomes" id="UP001209540"/>
    </source>
</evidence>
<accession>A0AAD5P7B2</accession>
<dbReference type="Gene3D" id="3.80.10.10">
    <property type="entry name" value="Ribonuclease Inhibitor"/>
    <property type="match status" value="2"/>
</dbReference>
<protein>
    <recommendedName>
        <fullName evidence="1">F-box domain-containing protein</fullName>
    </recommendedName>
</protein>